<keyword evidence="2" id="KW-1133">Transmembrane helix</keyword>
<evidence type="ECO:0000256" key="2">
    <source>
        <dbReference type="SAM" id="Phobius"/>
    </source>
</evidence>
<feature type="region of interest" description="Disordered" evidence="1">
    <location>
        <begin position="201"/>
        <end position="242"/>
    </location>
</feature>
<keyword evidence="2" id="KW-0472">Membrane</keyword>
<gene>
    <name evidence="3" type="ORF">U5817_19965</name>
</gene>
<sequence>MPARPDASRHRLGDWRRHLLRVRVALDRLLFRIGPPEPAPIVLGQRRIYVLPTPAGLAFAAALLVMLIASINYNLSLGYALVFLLGGVAVASIVHAFRNLLHLSFAPGRAEPVFAGERAGFHIIVGNRRHARRPSLRLGARGAEVPFEIDAEDRADVNIPVATTARGWMTLGRVRIETTYPLGLIRAWSVLVPDQRCLVYPTPEPNPPPLPEGPSSTPGRRAGSAGDDDFAGLRRHQPADSPRQVAWKTLARGGPMLTKQFTGMDGGKIHLDWNDLPADLGAEARLSRMTAWIVAAEQRGLAFSLTLPAASIAPGQGSEHIANCLRHLALFGTDGAANA</sequence>
<organism evidence="3 4">
    <name type="scientific">Aromatoleum evansii</name>
    <name type="common">Azoarcus evansii</name>
    <dbReference type="NCBI Taxonomy" id="59406"/>
    <lineage>
        <taxon>Bacteria</taxon>
        <taxon>Pseudomonadati</taxon>
        <taxon>Pseudomonadota</taxon>
        <taxon>Betaproteobacteria</taxon>
        <taxon>Rhodocyclales</taxon>
        <taxon>Rhodocyclaceae</taxon>
        <taxon>Aromatoleum</taxon>
    </lineage>
</organism>
<evidence type="ECO:0000256" key="1">
    <source>
        <dbReference type="SAM" id="MobiDB-lite"/>
    </source>
</evidence>
<accession>A0ABZ1AHX9</accession>
<dbReference type="Proteomes" id="UP001626593">
    <property type="component" value="Chromosome"/>
</dbReference>
<name>A0ABZ1AHX9_AROEV</name>
<feature type="transmembrane region" description="Helical" evidence="2">
    <location>
        <begin position="77"/>
        <end position="97"/>
    </location>
</feature>
<dbReference type="PANTHER" id="PTHR34351">
    <property type="entry name" value="SLR1927 PROTEIN-RELATED"/>
    <property type="match status" value="1"/>
</dbReference>
<reference evidence="3 4" key="1">
    <citation type="submission" date="2023-12" db="EMBL/GenBank/DDBJ databases">
        <title>A. evansii MAY27, complete genome.</title>
        <authorList>
            <person name="Wang Y."/>
        </authorList>
    </citation>
    <scope>NUCLEOTIDE SEQUENCE [LARGE SCALE GENOMIC DNA]</scope>
    <source>
        <strain evidence="3 4">MAY27</strain>
    </source>
</reference>
<feature type="transmembrane region" description="Helical" evidence="2">
    <location>
        <begin position="48"/>
        <end position="71"/>
    </location>
</feature>
<evidence type="ECO:0000313" key="4">
    <source>
        <dbReference type="Proteomes" id="UP001626593"/>
    </source>
</evidence>
<keyword evidence="2" id="KW-0812">Transmembrane</keyword>
<dbReference type="EMBL" id="CP141259">
    <property type="protein sequence ID" value="WRL45460.1"/>
    <property type="molecule type" value="Genomic_DNA"/>
</dbReference>
<evidence type="ECO:0000313" key="3">
    <source>
        <dbReference type="EMBL" id="WRL45460.1"/>
    </source>
</evidence>
<dbReference type="RefSeq" id="WP_169125891.1">
    <property type="nucleotide sequence ID" value="NZ_CAWPLS010000308.1"/>
</dbReference>
<feature type="compositionally biased region" description="Pro residues" evidence="1">
    <location>
        <begin position="202"/>
        <end position="212"/>
    </location>
</feature>
<keyword evidence="4" id="KW-1185">Reference proteome</keyword>
<protein>
    <submittedName>
        <fullName evidence="3">DUF58 domain-containing protein</fullName>
    </submittedName>
</protein>
<dbReference type="PANTHER" id="PTHR34351:SF1">
    <property type="entry name" value="SLR1927 PROTEIN"/>
    <property type="match status" value="1"/>
</dbReference>
<proteinExistence type="predicted"/>